<feature type="transmembrane region" description="Helical" evidence="1">
    <location>
        <begin position="21"/>
        <end position="50"/>
    </location>
</feature>
<keyword evidence="1" id="KW-0812">Transmembrane</keyword>
<accession>A0AAE3M298</accession>
<gene>
    <name evidence="3" type="ORF">OM075_04930</name>
</gene>
<name>A0AAE3M298_9BACT</name>
<proteinExistence type="predicted"/>
<feature type="transmembrane region" description="Helical" evidence="1">
    <location>
        <begin position="282"/>
        <end position="302"/>
    </location>
</feature>
<keyword evidence="3" id="KW-0645">Protease</keyword>
<feature type="transmembrane region" description="Helical" evidence="1">
    <location>
        <begin position="164"/>
        <end position="183"/>
    </location>
</feature>
<dbReference type="RefSeq" id="WP_301189369.1">
    <property type="nucleotide sequence ID" value="NZ_JAPDPJ010000006.1"/>
</dbReference>
<dbReference type="InterPro" id="IPR003675">
    <property type="entry name" value="Rce1/LyrA-like_dom"/>
</dbReference>
<keyword evidence="3" id="KW-0378">Hydrolase</keyword>
<dbReference type="GO" id="GO:0008237">
    <property type="term" value="F:metallopeptidase activity"/>
    <property type="evidence" value="ECO:0007669"/>
    <property type="project" value="UniProtKB-KW"/>
</dbReference>
<dbReference type="GO" id="GO:0080120">
    <property type="term" value="P:CAAX-box protein maturation"/>
    <property type="evidence" value="ECO:0007669"/>
    <property type="project" value="UniProtKB-ARBA"/>
</dbReference>
<keyword evidence="1" id="KW-0472">Membrane</keyword>
<evidence type="ECO:0000313" key="4">
    <source>
        <dbReference type="Proteomes" id="UP001209229"/>
    </source>
</evidence>
<comment type="caution">
    <text evidence="3">The sequence shown here is derived from an EMBL/GenBank/DDBJ whole genome shotgun (WGS) entry which is preliminary data.</text>
</comment>
<protein>
    <submittedName>
        <fullName evidence="3">CPBP family intramembrane metalloprotease</fullName>
    </submittedName>
</protein>
<evidence type="ECO:0000259" key="2">
    <source>
        <dbReference type="Pfam" id="PF02517"/>
    </source>
</evidence>
<organism evidence="3 4">
    <name type="scientific">Plebeiibacterium sediminum</name>
    <dbReference type="NCBI Taxonomy" id="2992112"/>
    <lineage>
        <taxon>Bacteria</taxon>
        <taxon>Pseudomonadati</taxon>
        <taxon>Bacteroidota</taxon>
        <taxon>Bacteroidia</taxon>
        <taxon>Marinilabiliales</taxon>
        <taxon>Marinilabiliaceae</taxon>
        <taxon>Plebeiibacterium</taxon>
    </lineage>
</organism>
<keyword evidence="4" id="KW-1185">Reference proteome</keyword>
<reference evidence="3" key="1">
    <citation type="submission" date="2022-10" db="EMBL/GenBank/DDBJ databases">
        <authorList>
            <person name="Yu W.X."/>
        </authorList>
    </citation>
    <scope>NUCLEOTIDE SEQUENCE</scope>
    <source>
        <strain evidence="3">AAT</strain>
    </source>
</reference>
<sequence length="311" mass="35781">MIFYIRQKSRFMVRFNNLSSFSQIILLFIVTLTTWLLLSIAATFIGSLIWGTDIINNTQQILSNPGFARYFQIIQSLALFALPPIFFALISQNEPFLWLRLKNPGYKYVVLAILIILIAQPFVSFLGYLNYHIPFPQYLQHIEKWLIMKEQQALELTKVFLDTSGWILMVLNIFIIAIIPAIGEELLFRGALQKLITALTKNHHVSVLITAFLFSAMHMQFFGFFPRFFLGIIFGYLVVYGKSIWLSITAHFINNFLAFILYNLSQSKNEIPGNPLEAQTELPNFSLVLLSILGVGAILFYLRKKQHSIPD</sequence>
<evidence type="ECO:0000313" key="3">
    <source>
        <dbReference type="EMBL" id="MCW3785798.1"/>
    </source>
</evidence>
<feature type="domain" description="CAAX prenyl protease 2/Lysostaphin resistance protein A-like" evidence="2">
    <location>
        <begin position="169"/>
        <end position="257"/>
    </location>
</feature>
<feature type="transmembrane region" description="Helical" evidence="1">
    <location>
        <begin position="109"/>
        <end position="129"/>
    </location>
</feature>
<keyword evidence="1" id="KW-1133">Transmembrane helix</keyword>
<dbReference type="AlphaFoldDB" id="A0AAE3M298"/>
<dbReference type="PANTHER" id="PTHR43592:SF15">
    <property type="entry name" value="CAAX AMINO TERMINAL PROTEASE FAMILY PROTEIN"/>
    <property type="match status" value="1"/>
</dbReference>
<dbReference type="GO" id="GO:0004175">
    <property type="term" value="F:endopeptidase activity"/>
    <property type="evidence" value="ECO:0007669"/>
    <property type="project" value="UniProtKB-ARBA"/>
</dbReference>
<keyword evidence="3" id="KW-0482">Metalloprotease</keyword>
<dbReference type="Pfam" id="PF02517">
    <property type="entry name" value="Rce1-like"/>
    <property type="match status" value="1"/>
</dbReference>
<dbReference type="Proteomes" id="UP001209229">
    <property type="component" value="Unassembled WGS sequence"/>
</dbReference>
<dbReference type="EMBL" id="JAPDPJ010000006">
    <property type="protein sequence ID" value="MCW3785798.1"/>
    <property type="molecule type" value="Genomic_DNA"/>
</dbReference>
<feature type="transmembrane region" description="Helical" evidence="1">
    <location>
        <begin position="70"/>
        <end position="89"/>
    </location>
</feature>
<feature type="transmembrane region" description="Helical" evidence="1">
    <location>
        <begin position="244"/>
        <end position="262"/>
    </location>
</feature>
<feature type="transmembrane region" description="Helical" evidence="1">
    <location>
        <begin position="221"/>
        <end position="239"/>
    </location>
</feature>
<dbReference type="PANTHER" id="PTHR43592">
    <property type="entry name" value="CAAX AMINO TERMINAL PROTEASE"/>
    <property type="match status" value="1"/>
</dbReference>
<feature type="transmembrane region" description="Helical" evidence="1">
    <location>
        <begin position="195"/>
        <end position="215"/>
    </location>
</feature>
<evidence type="ECO:0000256" key="1">
    <source>
        <dbReference type="SAM" id="Phobius"/>
    </source>
</evidence>